<feature type="compositionally biased region" description="Acidic residues" evidence="1">
    <location>
        <begin position="812"/>
        <end position="824"/>
    </location>
</feature>
<feature type="compositionally biased region" description="Basic residues" evidence="1">
    <location>
        <begin position="686"/>
        <end position="703"/>
    </location>
</feature>
<feature type="compositionally biased region" description="Gly residues" evidence="1">
    <location>
        <begin position="490"/>
        <end position="505"/>
    </location>
</feature>
<feature type="compositionally biased region" description="Basic and acidic residues" evidence="1">
    <location>
        <begin position="723"/>
        <end position="769"/>
    </location>
</feature>
<feature type="compositionally biased region" description="Polar residues" evidence="1">
    <location>
        <begin position="775"/>
        <end position="784"/>
    </location>
</feature>
<gene>
    <name evidence="2" type="ORF">CPB84DRAFT_1747619</name>
</gene>
<dbReference type="OrthoDB" id="2590746at2759"/>
<dbReference type="EMBL" id="JADNYJ010000049">
    <property type="protein sequence ID" value="KAF8900181.1"/>
    <property type="molecule type" value="Genomic_DNA"/>
</dbReference>
<feature type="region of interest" description="Disordered" evidence="1">
    <location>
        <begin position="83"/>
        <end position="150"/>
    </location>
</feature>
<evidence type="ECO:0000256" key="1">
    <source>
        <dbReference type="SAM" id="MobiDB-lite"/>
    </source>
</evidence>
<feature type="compositionally biased region" description="Low complexity" evidence="1">
    <location>
        <begin position="120"/>
        <end position="136"/>
    </location>
</feature>
<feature type="compositionally biased region" description="Polar residues" evidence="1">
    <location>
        <begin position="704"/>
        <end position="718"/>
    </location>
</feature>
<feature type="compositionally biased region" description="Polar residues" evidence="1">
    <location>
        <begin position="95"/>
        <end position="104"/>
    </location>
</feature>
<comment type="caution">
    <text evidence="2">The sequence shown here is derived from an EMBL/GenBank/DDBJ whole genome shotgun (WGS) entry which is preliminary data.</text>
</comment>
<organism evidence="2 3">
    <name type="scientific">Gymnopilus junonius</name>
    <name type="common">Spectacular rustgill mushroom</name>
    <name type="synonym">Gymnopilus spectabilis subsp. junonius</name>
    <dbReference type="NCBI Taxonomy" id="109634"/>
    <lineage>
        <taxon>Eukaryota</taxon>
        <taxon>Fungi</taxon>
        <taxon>Dikarya</taxon>
        <taxon>Basidiomycota</taxon>
        <taxon>Agaricomycotina</taxon>
        <taxon>Agaricomycetes</taxon>
        <taxon>Agaricomycetidae</taxon>
        <taxon>Agaricales</taxon>
        <taxon>Agaricineae</taxon>
        <taxon>Hymenogastraceae</taxon>
        <taxon>Gymnopilus</taxon>
    </lineage>
</organism>
<proteinExistence type="predicted"/>
<dbReference type="Proteomes" id="UP000724874">
    <property type="component" value="Unassembled WGS sequence"/>
</dbReference>
<accession>A0A9P5NKG0</accession>
<dbReference type="AlphaFoldDB" id="A0A9P5NKG0"/>
<feature type="compositionally biased region" description="Gly residues" evidence="1">
    <location>
        <begin position="918"/>
        <end position="928"/>
    </location>
</feature>
<sequence>MLSSIASLLPSALHLNPNQVLPRPALNPDTEDEDDPDDNTRRTTYTEEAPQPTKKEKEKEAKMPNEVLRSLNAMQHAFISKPEMYPSSTQPPPSKSNHPLNLQVQLVPPNAKPPSGVVPTDGTTPTSATSNTSTESDGASVARSNSTRSEASIARSFYNTSTSSFSSVASSTVSSNTRRTIIPLYNLQAHNVMTNVIVDAGTDAKIAKFQRRGIELIDLAFLEPVEVWGEKDRDKDARRESMRISVDEMGALVTNVGAKSGMLSARASTFLQAGGSRPVTPSATSSATSLHSHSNLRVSNPPLTQEAEIIPVVPVVQQQLAPAPPAKRNIFNKLFNKRNSTSLPPPGLNLPSFEQPEKDSSPFANFTLQPAPMTNKLLGKDAKRLGRGTPTPPPPALDVPISPASTTSQQPTPTPRTPRPQDDSPISPTPTVGPAKEPPKEKGHGRNLSITSFKTSLRNNRIDYLLLSLVGEARLSLDAVMAADAASSNGHGGSSNGNGGGGGGSQLQHQQQYAQQQQPSTPQQSLYPLMLTQTQVREELVNLKQQQLQLRPPILGIQPSFVSSSNPPGPPGPGIASPLVAALSPRPDQENVLQGQRALMYVWLVRKWLKRRPSTIAGVPNPFGEQGLFGGLAGKVGKHHQDLSAHGYAHGQEGSTSGAPGAVFGGGAPAPLPYGGVEVRFEWKRARGKERKGGSKKSTRRGRQSTGRDASFAASTGAESDGEVERGGRRDQTRERGERDREREFRERDRTRERDEWGDPKERLKSEAKRAKRMSTGSFSTTHSVSEEGGGDSASVRERRRLRRESALGGGGDEDEDSDPEDSETPWVCTLKVRKSVPVATVGGVTSPGAPPPGVALLHPQVLRVKVGTLSPTPHHPKVVAMLKVPFPLPDVEVERMGIVRRKGFPGPIGNPRPDSRGGPGGVGGGPGYEREGEAEDDEGREPYTGLTLTAEEIKDMVCSTGLWLVVREGFGGVGRLVKTWRGPVLESGPVQPFWRRHRRLFAFALARYLI</sequence>
<feature type="region of interest" description="Disordered" evidence="1">
    <location>
        <begin position="485"/>
        <end position="523"/>
    </location>
</feature>
<evidence type="ECO:0000313" key="2">
    <source>
        <dbReference type="EMBL" id="KAF8900181.1"/>
    </source>
</evidence>
<feature type="region of interest" description="Disordered" evidence="1">
    <location>
        <begin position="685"/>
        <end position="825"/>
    </location>
</feature>
<feature type="region of interest" description="Disordered" evidence="1">
    <location>
        <begin position="17"/>
        <end position="64"/>
    </location>
</feature>
<feature type="compositionally biased region" description="Low complexity" evidence="1">
    <location>
        <begin position="506"/>
        <end position="523"/>
    </location>
</feature>
<evidence type="ECO:0000313" key="3">
    <source>
        <dbReference type="Proteomes" id="UP000724874"/>
    </source>
</evidence>
<reference evidence="2" key="1">
    <citation type="submission" date="2020-11" db="EMBL/GenBank/DDBJ databases">
        <authorList>
            <consortium name="DOE Joint Genome Institute"/>
            <person name="Ahrendt S."/>
            <person name="Riley R."/>
            <person name="Andreopoulos W."/>
            <person name="LaButti K."/>
            <person name="Pangilinan J."/>
            <person name="Ruiz-duenas F.J."/>
            <person name="Barrasa J.M."/>
            <person name="Sanchez-Garcia M."/>
            <person name="Camarero S."/>
            <person name="Miyauchi S."/>
            <person name="Serrano A."/>
            <person name="Linde D."/>
            <person name="Babiker R."/>
            <person name="Drula E."/>
            <person name="Ayuso-Fernandez I."/>
            <person name="Pacheco R."/>
            <person name="Padilla G."/>
            <person name="Ferreira P."/>
            <person name="Barriuso J."/>
            <person name="Kellner H."/>
            <person name="Castanera R."/>
            <person name="Alfaro M."/>
            <person name="Ramirez L."/>
            <person name="Pisabarro A.G."/>
            <person name="Kuo A."/>
            <person name="Tritt A."/>
            <person name="Lipzen A."/>
            <person name="He G."/>
            <person name="Yan M."/>
            <person name="Ng V."/>
            <person name="Cullen D."/>
            <person name="Martin F."/>
            <person name="Rosso M.-N."/>
            <person name="Henrissat B."/>
            <person name="Hibbett D."/>
            <person name="Martinez A.T."/>
            <person name="Grigoriev I.V."/>
        </authorList>
    </citation>
    <scope>NUCLEOTIDE SEQUENCE</scope>
    <source>
        <strain evidence="2">AH 44721</strain>
    </source>
</reference>
<name>A0A9P5NKG0_GYMJU</name>
<feature type="compositionally biased region" description="Basic and acidic residues" evidence="1">
    <location>
        <begin position="53"/>
        <end position="63"/>
    </location>
</feature>
<keyword evidence="3" id="KW-1185">Reference proteome</keyword>
<feature type="compositionally biased region" description="Low complexity" evidence="1">
    <location>
        <begin position="282"/>
        <end position="295"/>
    </location>
</feature>
<feature type="region of interest" description="Disordered" evidence="1">
    <location>
        <begin position="337"/>
        <end position="448"/>
    </location>
</feature>
<protein>
    <submittedName>
        <fullName evidence="2">Uncharacterized protein</fullName>
    </submittedName>
</protein>
<feature type="region of interest" description="Disordered" evidence="1">
    <location>
        <begin position="273"/>
        <end position="295"/>
    </location>
</feature>
<feature type="region of interest" description="Disordered" evidence="1">
    <location>
        <begin position="902"/>
        <end position="943"/>
    </location>
</feature>